<dbReference type="AlphaFoldDB" id="A0A1D7QC11"/>
<name>A0A1D7QC11_9SPHI</name>
<proteinExistence type="predicted"/>
<dbReference type="Proteomes" id="UP000094313">
    <property type="component" value="Chromosome"/>
</dbReference>
<dbReference type="EMBL" id="CP017141">
    <property type="protein sequence ID" value="AOM76177.1"/>
    <property type="molecule type" value="Genomic_DNA"/>
</dbReference>
<organism evidence="1 2">
    <name type="scientific">Pedobacter steynii</name>
    <dbReference type="NCBI Taxonomy" id="430522"/>
    <lineage>
        <taxon>Bacteria</taxon>
        <taxon>Pseudomonadati</taxon>
        <taxon>Bacteroidota</taxon>
        <taxon>Sphingobacteriia</taxon>
        <taxon>Sphingobacteriales</taxon>
        <taxon>Sphingobacteriaceae</taxon>
        <taxon>Pedobacter</taxon>
    </lineage>
</organism>
<dbReference type="KEGG" id="psty:BFS30_02745"/>
<reference evidence="1 2" key="1">
    <citation type="submission" date="2016-08" db="EMBL/GenBank/DDBJ databases">
        <authorList>
            <person name="Seilhamer J.J."/>
        </authorList>
    </citation>
    <scope>NUCLEOTIDE SEQUENCE [LARGE SCALE GENOMIC DNA]</scope>
    <source>
        <strain evidence="1 2">DX4</strain>
    </source>
</reference>
<dbReference type="OrthoDB" id="767018at2"/>
<dbReference type="RefSeq" id="WP_069377873.1">
    <property type="nucleotide sequence ID" value="NZ_CP017141.1"/>
</dbReference>
<sequence length="151" mass="15973">MKNLLFIIIGLFTFSNIQAQGIMKDPVSFKLKNGVEIIVAENAGMGKVLASVKIEGAQLDAKSSVASADNGEDFGPKVNYSADEVNVAADIADFEKTFLTMAATLKPAVNAGNSTPSYITIAGDITLAQAKALVKKAFGEWKENTDTELAK</sequence>
<protein>
    <submittedName>
        <fullName evidence="1">Uncharacterized protein</fullName>
    </submittedName>
</protein>
<evidence type="ECO:0000313" key="1">
    <source>
        <dbReference type="EMBL" id="AOM76177.1"/>
    </source>
</evidence>
<gene>
    <name evidence="1" type="ORF">BFS30_02745</name>
</gene>
<evidence type="ECO:0000313" key="2">
    <source>
        <dbReference type="Proteomes" id="UP000094313"/>
    </source>
</evidence>
<accession>A0A1D7QC11</accession>
<keyword evidence="2" id="KW-1185">Reference proteome</keyword>